<comment type="subcellular location">
    <subcellularLocation>
        <location evidence="1">Nucleus</location>
    </subcellularLocation>
</comment>
<dbReference type="Pfam" id="PF05460">
    <property type="entry name" value="ORC6"/>
    <property type="match status" value="1"/>
</dbReference>
<dbReference type="EMBL" id="HBGA01102475">
    <property type="protein sequence ID" value="CAD9027004.1"/>
    <property type="molecule type" value="Transcribed_RNA"/>
</dbReference>
<protein>
    <recommendedName>
        <fullName evidence="12">Origin recognition complex subunit 6</fullName>
    </recommendedName>
</protein>
<dbReference type="PANTHER" id="PTHR13394:SF0">
    <property type="entry name" value="ORIGIN RECOGNITION COMPLEX SUBUNIT 6"/>
    <property type="match status" value="1"/>
</dbReference>
<gene>
    <name evidence="9" type="ORF">EGYM00392_LOCUS38133</name>
    <name evidence="10" type="ORF">EGYM00392_LOCUS38134</name>
    <name evidence="11" type="ORF">EGYM00392_LOCUS38135</name>
</gene>
<keyword evidence="3" id="KW-0235">DNA replication</keyword>
<evidence type="ECO:0000313" key="9">
    <source>
        <dbReference type="EMBL" id="CAD9027003.1"/>
    </source>
</evidence>
<comment type="similarity">
    <text evidence="2">Belongs to the ORC6 family.</text>
</comment>
<dbReference type="Pfam" id="PF21913">
    <property type="entry name" value="ORC6_2nd"/>
    <property type="match status" value="1"/>
</dbReference>
<keyword evidence="4" id="KW-0238">DNA-binding</keyword>
<feature type="compositionally biased region" description="Basic and acidic residues" evidence="6">
    <location>
        <begin position="205"/>
        <end position="214"/>
    </location>
</feature>
<evidence type="ECO:0000256" key="5">
    <source>
        <dbReference type="ARBA" id="ARBA00023242"/>
    </source>
</evidence>
<dbReference type="GO" id="GO:0005664">
    <property type="term" value="C:nuclear origin of replication recognition complex"/>
    <property type="evidence" value="ECO:0007669"/>
    <property type="project" value="InterPro"/>
</dbReference>
<evidence type="ECO:0000313" key="10">
    <source>
        <dbReference type="EMBL" id="CAD9027004.1"/>
    </source>
</evidence>
<feature type="region of interest" description="Disordered" evidence="6">
    <location>
        <begin position="205"/>
        <end position="346"/>
    </location>
</feature>
<evidence type="ECO:0000256" key="6">
    <source>
        <dbReference type="SAM" id="MobiDB-lite"/>
    </source>
</evidence>
<evidence type="ECO:0000313" key="11">
    <source>
        <dbReference type="EMBL" id="CAD9027005.1"/>
    </source>
</evidence>
<dbReference type="EMBL" id="HBGA01102474">
    <property type="protein sequence ID" value="CAD9027003.1"/>
    <property type="molecule type" value="Transcribed_RNA"/>
</dbReference>
<dbReference type="EMBL" id="HBGA01102476">
    <property type="protein sequence ID" value="CAD9027005.1"/>
    <property type="molecule type" value="Transcribed_RNA"/>
</dbReference>
<evidence type="ECO:0000259" key="7">
    <source>
        <dbReference type="Pfam" id="PF05460"/>
    </source>
</evidence>
<dbReference type="InterPro" id="IPR054113">
    <property type="entry name" value="ORC6_cyclin-like_2nd"/>
</dbReference>
<dbReference type="InterPro" id="IPR008721">
    <property type="entry name" value="ORC6_cyclin_first"/>
</dbReference>
<evidence type="ECO:0000256" key="3">
    <source>
        <dbReference type="ARBA" id="ARBA00022705"/>
    </source>
</evidence>
<dbReference type="Gene3D" id="1.10.472.10">
    <property type="entry name" value="Cyclin-like"/>
    <property type="match status" value="1"/>
</dbReference>
<accession>A0A6U8HBD9</accession>
<evidence type="ECO:0000256" key="1">
    <source>
        <dbReference type="ARBA" id="ARBA00004123"/>
    </source>
</evidence>
<dbReference type="GO" id="GO:0006270">
    <property type="term" value="P:DNA replication initiation"/>
    <property type="evidence" value="ECO:0007669"/>
    <property type="project" value="TreeGrafter"/>
</dbReference>
<organism evidence="10">
    <name type="scientific">Eutreptiella gymnastica</name>
    <dbReference type="NCBI Taxonomy" id="73025"/>
    <lineage>
        <taxon>Eukaryota</taxon>
        <taxon>Discoba</taxon>
        <taxon>Euglenozoa</taxon>
        <taxon>Euglenida</taxon>
        <taxon>Spirocuta</taxon>
        <taxon>Euglenophyceae</taxon>
        <taxon>Eutreptiales</taxon>
        <taxon>Eutreptiaceae</taxon>
        <taxon>Eutreptiella</taxon>
    </lineage>
</organism>
<sequence length="346" mass="38030">MNIEQGAQRLNVTDKKVLSKAEEYLRLLVVKCKTRGLAAEAELAKPMVCLDLACQLLGQDYQRDQLIKYSGTGEKEYQTAFGMIQSVLKIKMPVSLQQLAIKFGCARIQSAAQRNLQAFQVKFRGQLNHHQRASLNFRSSAYPACALYLTALKEKLKVDKDRLLLTVNCLPETFDSVCTQWIELFPNLKPPELVRKEQQLQKLKDKALKDKTNTGDKPTTTFVDTGKRRLPTDGIHAPAAPDDQPPKRHRARSPEADGDPSGAEDVVDASEGSAPPPPPAPRACKRTNSELFDELCDRYGADGPSEEGPWQGATAASQGAPPQQPPPPPPPPTKKLKQATLSFGPA</sequence>
<evidence type="ECO:0000259" key="8">
    <source>
        <dbReference type="Pfam" id="PF21913"/>
    </source>
</evidence>
<name>A0A6U8HBD9_9EUGL</name>
<keyword evidence="5" id="KW-0539">Nucleus</keyword>
<evidence type="ECO:0000256" key="4">
    <source>
        <dbReference type="ARBA" id="ARBA00023125"/>
    </source>
</evidence>
<evidence type="ECO:0008006" key="12">
    <source>
        <dbReference type="Google" id="ProtNLM"/>
    </source>
</evidence>
<dbReference type="GO" id="GO:0003677">
    <property type="term" value="F:DNA binding"/>
    <property type="evidence" value="ECO:0007669"/>
    <property type="project" value="UniProtKB-KW"/>
</dbReference>
<feature type="compositionally biased region" description="Pro residues" evidence="6">
    <location>
        <begin position="322"/>
        <end position="333"/>
    </location>
</feature>
<feature type="domain" description="ORC6 second cyclin-like" evidence="8">
    <location>
        <begin position="94"/>
        <end position="183"/>
    </location>
</feature>
<dbReference type="PANTHER" id="PTHR13394">
    <property type="entry name" value="ORIGIN RECOGNITION COMPLEX SUBUNIT 6"/>
    <property type="match status" value="1"/>
</dbReference>
<reference evidence="10" key="1">
    <citation type="submission" date="2021-01" db="EMBL/GenBank/DDBJ databases">
        <authorList>
            <person name="Corre E."/>
            <person name="Pelletier E."/>
            <person name="Niang G."/>
            <person name="Scheremetjew M."/>
            <person name="Finn R."/>
            <person name="Kale V."/>
            <person name="Holt S."/>
            <person name="Cochrane G."/>
            <person name="Meng A."/>
            <person name="Brown T."/>
            <person name="Cohen L."/>
        </authorList>
    </citation>
    <scope>NUCLEOTIDE SEQUENCE</scope>
    <source>
        <strain evidence="10">NIES-381</strain>
    </source>
</reference>
<dbReference type="AlphaFoldDB" id="A0A6U8HBD9"/>
<evidence type="ECO:0000256" key="2">
    <source>
        <dbReference type="ARBA" id="ARBA00010840"/>
    </source>
</evidence>
<dbReference type="InterPro" id="IPR020529">
    <property type="entry name" value="ORC6_met/pln"/>
</dbReference>
<proteinExistence type="inferred from homology"/>
<feature type="domain" description="ORC6 first cyclin-like" evidence="7">
    <location>
        <begin position="14"/>
        <end position="90"/>
    </location>
</feature>